<sequence>MVKGPDPLHLAEVFGLDEKTAMRYAESARALLEQASEQQSP</sequence>
<proteinExistence type="predicted"/>
<evidence type="ECO:0008006" key="3">
    <source>
        <dbReference type="Google" id="ProtNLM"/>
    </source>
</evidence>
<comment type="caution">
    <text evidence="1">The sequence shown here is derived from an EMBL/GenBank/DDBJ whole genome shotgun (WGS) entry which is preliminary data.</text>
</comment>
<keyword evidence="2" id="KW-1185">Reference proteome</keyword>
<name>A0ABP6UGM4_9ACTN</name>
<evidence type="ECO:0000313" key="1">
    <source>
        <dbReference type="EMBL" id="GAA3505606.1"/>
    </source>
</evidence>
<reference evidence="2" key="1">
    <citation type="journal article" date="2019" name="Int. J. Syst. Evol. Microbiol.">
        <title>The Global Catalogue of Microorganisms (GCM) 10K type strain sequencing project: providing services to taxonomists for standard genome sequencing and annotation.</title>
        <authorList>
            <consortium name="The Broad Institute Genomics Platform"/>
            <consortium name="The Broad Institute Genome Sequencing Center for Infectious Disease"/>
            <person name="Wu L."/>
            <person name="Ma J."/>
        </authorList>
    </citation>
    <scope>NUCLEOTIDE SEQUENCE [LARGE SCALE GENOMIC DNA]</scope>
    <source>
        <strain evidence="2">JCM 4816</strain>
    </source>
</reference>
<evidence type="ECO:0000313" key="2">
    <source>
        <dbReference type="Proteomes" id="UP001501455"/>
    </source>
</evidence>
<gene>
    <name evidence="1" type="ORF">GCM10019016_127190</name>
</gene>
<organism evidence="1 2">
    <name type="scientific">Streptomyces prasinosporus</name>
    <dbReference type="NCBI Taxonomy" id="68256"/>
    <lineage>
        <taxon>Bacteria</taxon>
        <taxon>Bacillati</taxon>
        <taxon>Actinomycetota</taxon>
        <taxon>Actinomycetes</taxon>
        <taxon>Kitasatosporales</taxon>
        <taxon>Streptomycetaceae</taxon>
        <taxon>Streptomyces</taxon>
        <taxon>Streptomyces albogriseolus group</taxon>
    </lineage>
</organism>
<dbReference type="Proteomes" id="UP001501455">
    <property type="component" value="Unassembled WGS sequence"/>
</dbReference>
<accession>A0ABP6UGM4</accession>
<protein>
    <recommendedName>
        <fullName evidence="3">Transposase</fullName>
    </recommendedName>
</protein>
<dbReference type="EMBL" id="BAAAXF010000083">
    <property type="protein sequence ID" value="GAA3505606.1"/>
    <property type="molecule type" value="Genomic_DNA"/>
</dbReference>